<feature type="chain" id="PRO_5046513187" evidence="1">
    <location>
        <begin position="24"/>
        <end position="318"/>
    </location>
</feature>
<dbReference type="InterPro" id="IPR007314">
    <property type="entry name" value="Cofac_haem-bd_dom"/>
</dbReference>
<dbReference type="Pfam" id="PF04187">
    <property type="entry name" value="Cofac_haem_bdg"/>
    <property type="match status" value="1"/>
</dbReference>
<organism evidence="3 4">
    <name type="scientific">Gaopeijia maritima</name>
    <dbReference type="NCBI Taxonomy" id="3119007"/>
    <lineage>
        <taxon>Bacteria</taxon>
        <taxon>Pseudomonadati</taxon>
        <taxon>Gemmatimonadota</taxon>
        <taxon>Longimicrobiia</taxon>
        <taxon>Gaopeijiales</taxon>
        <taxon>Gaopeijiaceae</taxon>
        <taxon>Gaopeijia</taxon>
    </lineage>
</organism>
<reference evidence="3 4" key="1">
    <citation type="submission" date="2024-02" db="EMBL/GenBank/DDBJ databases">
        <title>A novel Gemmatimonadota bacterium.</title>
        <authorList>
            <person name="Du Z.-J."/>
            <person name="Ye Y.-Q."/>
        </authorList>
    </citation>
    <scope>NUCLEOTIDE SEQUENCE [LARGE SCALE GENOMIC DNA]</scope>
    <source>
        <strain evidence="3 4">DH-20</strain>
    </source>
</reference>
<accession>A0ABU9EDJ0</accession>
<evidence type="ECO:0000256" key="1">
    <source>
        <dbReference type="SAM" id="SignalP"/>
    </source>
</evidence>
<feature type="signal peptide" evidence="1">
    <location>
        <begin position="1"/>
        <end position="23"/>
    </location>
</feature>
<comment type="caution">
    <text evidence="3">The sequence shown here is derived from an EMBL/GenBank/DDBJ whole genome shotgun (WGS) entry which is preliminary data.</text>
</comment>
<gene>
    <name evidence="3" type="ORF">WI372_16500</name>
</gene>
<protein>
    <submittedName>
        <fullName evidence="3">ChaN family lipoprotein</fullName>
    </submittedName>
</protein>
<dbReference type="EMBL" id="JBBHLI010000013">
    <property type="protein sequence ID" value="MEK9502596.1"/>
    <property type="molecule type" value="Genomic_DNA"/>
</dbReference>
<proteinExistence type="predicted"/>
<dbReference type="SUPFAM" id="SSF159501">
    <property type="entry name" value="EreA/ChaN-like"/>
    <property type="match status" value="1"/>
</dbReference>
<keyword evidence="3" id="KW-0449">Lipoprotein</keyword>
<dbReference type="CDD" id="cd14727">
    <property type="entry name" value="ChanN-like"/>
    <property type="match status" value="1"/>
</dbReference>
<keyword evidence="1" id="KW-0732">Signal</keyword>
<evidence type="ECO:0000313" key="4">
    <source>
        <dbReference type="Proteomes" id="UP001484239"/>
    </source>
</evidence>
<evidence type="ECO:0000313" key="3">
    <source>
        <dbReference type="EMBL" id="MEK9502596.1"/>
    </source>
</evidence>
<dbReference type="Proteomes" id="UP001484239">
    <property type="component" value="Unassembled WGS sequence"/>
</dbReference>
<feature type="domain" description="Haem-binding uptake Tiki superfamily ChaN" evidence="2">
    <location>
        <begin position="69"/>
        <end position="275"/>
    </location>
</feature>
<dbReference type="PROSITE" id="PS51257">
    <property type="entry name" value="PROKAR_LIPOPROTEIN"/>
    <property type="match status" value="1"/>
</dbReference>
<keyword evidence="4" id="KW-1185">Reference proteome</keyword>
<sequence>MLTRFSHRASSLFTVLFAAGACAGGGATVASPVPVDGSAEAPAPPPLREGVDFAVYTAEGAPTSIDAVVAAFAEHDAVFVGERHDDGITHRVQALLFDRAVDDFGSSREVVLSLEMFERDVQYVLDEYLAGLITEAHLMSSARPWDNYVPDYRPMVERAREAGLEVVAANAPRRYANRASRLGRESLDALGPEAMRHLPPMPYPEASDAYRAEWDALMGDAMQHMQGDPLDAQTLWDASMGHAVATALDAADDGLVLHMAGGFHVENGTGTPEALEHYRPGTRSLIVAARPAADPTVWDPALAGLGHFVVVTQAPPGN</sequence>
<evidence type="ECO:0000259" key="2">
    <source>
        <dbReference type="Pfam" id="PF04187"/>
    </source>
</evidence>
<dbReference type="Gene3D" id="3.40.50.11550">
    <property type="match status" value="1"/>
</dbReference>
<dbReference type="RefSeq" id="WP_405280196.1">
    <property type="nucleotide sequence ID" value="NZ_CP144380.1"/>
</dbReference>
<name>A0ABU9EDJ0_9BACT</name>